<comment type="similarity">
    <text evidence="3">Belongs to the dTDP-4-dehydrorhamnose 3,5-epimerase family.</text>
</comment>
<evidence type="ECO:0000313" key="4">
    <source>
        <dbReference type="EMBL" id="MBB6062811.1"/>
    </source>
</evidence>
<name>A0A841GV70_9BACT</name>
<organism evidence="4 5">
    <name type="scientific">Thermosipho japonicus</name>
    <dbReference type="NCBI Taxonomy" id="90323"/>
    <lineage>
        <taxon>Bacteria</taxon>
        <taxon>Thermotogati</taxon>
        <taxon>Thermotogota</taxon>
        <taxon>Thermotogae</taxon>
        <taxon>Thermotogales</taxon>
        <taxon>Fervidobacteriaceae</taxon>
        <taxon>Thermosipho</taxon>
    </lineage>
</organism>
<feature type="active site" description="Proton acceptor" evidence="1">
    <location>
        <position position="64"/>
    </location>
</feature>
<dbReference type="NCBIfam" id="TIGR01221">
    <property type="entry name" value="rmlC"/>
    <property type="match status" value="1"/>
</dbReference>
<dbReference type="RefSeq" id="WP_184619446.1">
    <property type="nucleotide sequence ID" value="NZ_JACHEX010000003.1"/>
</dbReference>
<dbReference type="EC" id="5.1.3.13" evidence="3"/>
<dbReference type="InterPro" id="IPR000888">
    <property type="entry name" value="RmlC-like"/>
</dbReference>
<dbReference type="Gene3D" id="2.60.120.10">
    <property type="entry name" value="Jelly Rolls"/>
    <property type="match status" value="1"/>
</dbReference>
<dbReference type="UniPathway" id="UPA00124"/>
<evidence type="ECO:0000256" key="3">
    <source>
        <dbReference type="RuleBase" id="RU364069"/>
    </source>
</evidence>
<evidence type="ECO:0000313" key="5">
    <source>
        <dbReference type="Proteomes" id="UP000555828"/>
    </source>
</evidence>
<dbReference type="GO" id="GO:0019305">
    <property type="term" value="P:dTDP-rhamnose biosynthetic process"/>
    <property type="evidence" value="ECO:0007669"/>
    <property type="project" value="UniProtKB-UniRule"/>
</dbReference>
<comment type="caution">
    <text evidence="4">The sequence shown here is derived from an EMBL/GenBank/DDBJ whole genome shotgun (WGS) entry which is preliminary data.</text>
</comment>
<keyword evidence="5" id="KW-1185">Reference proteome</keyword>
<reference evidence="4 5" key="1">
    <citation type="submission" date="2020-08" db="EMBL/GenBank/DDBJ databases">
        <title>Genomic Encyclopedia of Type Strains, Phase IV (KMG-IV): sequencing the most valuable type-strain genomes for metagenomic binning, comparative biology and taxonomic classification.</title>
        <authorList>
            <person name="Goeker M."/>
        </authorList>
    </citation>
    <scope>NUCLEOTIDE SEQUENCE [LARGE SCALE GENOMIC DNA]</scope>
    <source>
        <strain evidence="4 5">DSM 13481</strain>
    </source>
</reference>
<comment type="subunit">
    <text evidence="3">Homodimer.</text>
</comment>
<comment type="function">
    <text evidence="3">Catalyzes the epimerization of the C3' and C5'positions of dTDP-6-deoxy-D-xylo-4-hexulose, forming dTDP-6-deoxy-L-lyxo-4-hexulose.</text>
</comment>
<evidence type="ECO:0000256" key="1">
    <source>
        <dbReference type="PIRSR" id="PIRSR600888-1"/>
    </source>
</evidence>
<gene>
    <name evidence="4" type="ORF">HNP65_001263</name>
</gene>
<dbReference type="GO" id="GO:0008830">
    <property type="term" value="F:dTDP-4-dehydrorhamnose 3,5-epimerase activity"/>
    <property type="evidence" value="ECO:0007669"/>
    <property type="project" value="UniProtKB-UniRule"/>
</dbReference>
<evidence type="ECO:0000256" key="2">
    <source>
        <dbReference type="PIRSR" id="PIRSR600888-3"/>
    </source>
</evidence>
<dbReference type="Pfam" id="PF00908">
    <property type="entry name" value="dTDP_sugar_isom"/>
    <property type="match status" value="1"/>
</dbReference>
<protein>
    <recommendedName>
        <fullName evidence="3">dTDP-4-dehydrorhamnose 3,5-epimerase</fullName>
        <ecNumber evidence="3">5.1.3.13</ecNumber>
    </recommendedName>
    <alternativeName>
        <fullName evidence="3">Thymidine diphospho-4-keto-rhamnose 3,5-epimerase</fullName>
    </alternativeName>
</protein>
<feature type="active site" description="Proton donor" evidence="1">
    <location>
        <position position="133"/>
    </location>
</feature>
<feature type="site" description="Participates in a stacking interaction with the thymidine ring of dTDP-4-oxo-6-deoxyglucose" evidence="2">
    <location>
        <position position="139"/>
    </location>
</feature>
<sequence length="193" mass="22807">MGKFKRIDTPIQGLYIIEPTVFGDSRGFFMESWNKKDFEEIGIHCNFVQDNHSKSKKGVLRGLHFQIEHVQSKLVRCIRGKILDVAVDLRRNSPTFGKYFLIELSEENKLMFFIPKYFAHGFLVVSEEAEVMYKVDEYYDPKSDSGIIWNDETLNINWQLETYGLNENKLIISEKDRKLKTFKEFVNSNIWYI</sequence>
<dbReference type="CDD" id="cd00438">
    <property type="entry name" value="cupin_RmlC"/>
    <property type="match status" value="1"/>
</dbReference>
<dbReference type="InterPro" id="IPR011051">
    <property type="entry name" value="RmlC_Cupin_sf"/>
</dbReference>
<dbReference type="GO" id="GO:0005829">
    <property type="term" value="C:cytosol"/>
    <property type="evidence" value="ECO:0007669"/>
    <property type="project" value="TreeGrafter"/>
</dbReference>
<dbReference type="PANTHER" id="PTHR21047:SF2">
    <property type="entry name" value="THYMIDINE DIPHOSPHO-4-KETO-RHAMNOSE 3,5-EPIMERASE"/>
    <property type="match status" value="1"/>
</dbReference>
<dbReference type="InterPro" id="IPR014710">
    <property type="entry name" value="RmlC-like_jellyroll"/>
</dbReference>
<dbReference type="Proteomes" id="UP000555828">
    <property type="component" value="Unassembled WGS sequence"/>
</dbReference>
<dbReference type="EMBL" id="JACHEX010000003">
    <property type="protein sequence ID" value="MBB6062811.1"/>
    <property type="molecule type" value="Genomic_DNA"/>
</dbReference>
<dbReference type="GO" id="GO:0000271">
    <property type="term" value="P:polysaccharide biosynthetic process"/>
    <property type="evidence" value="ECO:0007669"/>
    <property type="project" value="TreeGrafter"/>
</dbReference>
<dbReference type="AlphaFoldDB" id="A0A841GV70"/>
<accession>A0A841GV70</accession>
<comment type="pathway">
    <text evidence="3">Carbohydrate biosynthesis; dTDP-L-rhamnose biosynthesis.</text>
</comment>
<comment type="catalytic activity">
    <reaction evidence="3">
        <text>dTDP-4-dehydro-6-deoxy-alpha-D-glucose = dTDP-4-dehydro-beta-L-rhamnose</text>
        <dbReference type="Rhea" id="RHEA:16969"/>
        <dbReference type="ChEBI" id="CHEBI:57649"/>
        <dbReference type="ChEBI" id="CHEBI:62830"/>
        <dbReference type="EC" id="5.1.3.13"/>
    </reaction>
</comment>
<dbReference type="SUPFAM" id="SSF51182">
    <property type="entry name" value="RmlC-like cupins"/>
    <property type="match status" value="1"/>
</dbReference>
<keyword evidence="3 4" id="KW-0413">Isomerase</keyword>
<dbReference type="PANTHER" id="PTHR21047">
    <property type="entry name" value="DTDP-6-DEOXY-D-GLUCOSE-3,5 EPIMERASE"/>
    <property type="match status" value="1"/>
</dbReference>
<proteinExistence type="inferred from homology"/>